<dbReference type="PANTHER" id="PTHR31374">
    <property type="entry name" value="AUXIN-INDUCED PROTEIN-LIKE-RELATED"/>
    <property type="match status" value="1"/>
</dbReference>
<name>A0A5K1H460_9MAGN</name>
<dbReference type="Pfam" id="PF02519">
    <property type="entry name" value="Auxin_inducible"/>
    <property type="match status" value="1"/>
</dbReference>
<evidence type="ECO:0000313" key="2">
    <source>
        <dbReference type="EMBL" id="VVW81427.1"/>
    </source>
</evidence>
<sequence>MGKRWQMPTMAVKYGTREKEPVAKGHIAIYAGKDGSRFVVPLSYLRHPIFRCLLNMAEEEFGFSQQGGLTIPCEASFLRKSIDQVRGKLAPQEYCSCAELLQIGFR</sequence>
<proteinExistence type="inferred from homology"/>
<dbReference type="PANTHER" id="PTHR31374:SF405">
    <property type="entry name" value="OS06G0137400 PROTEIN"/>
    <property type="match status" value="1"/>
</dbReference>
<comment type="similarity">
    <text evidence="1">Belongs to the ARG7 family.</text>
</comment>
<dbReference type="OMA" id="FCERICL"/>
<dbReference type="OrthoDB" id="625231at2759"/>
<dbReference type="AlphaFoldDB" id="A0A5K1H460"/>
<dbReference type="EMBL" id="LR721787">
    <property type="protein sequence ID" value="VVW81427.1"/>
    <property type="molecule type" value="Genomic_DNA"/>
</dbReference>
<dbReference type="InterPro" id="IPR003676">
    <property type="entry name" value="SAUR_fam"/>
</dbReference>
<dbReference type="GO" id="GO:0009733">
    <property type="term" value="P:response to auxin"/>
    <property type="evidence" value="ECO:0007669"/>
    <property type="project" value="InterPro"/>
</dbReference>
<protein>
    <submittedName>
        <fullName evidence="2">Uncharacterized protein</fullName>
    </submittedName>
</protein>
<evidence type="ECO:0000256" key="1">
    <source>
        <dbReference type="ARBA" id="ARBA00006974"/>
    </source>
</evidence>
<reference evidence="2" key="1">
    <citation type="submission" date="2019-09" db="EMBL/GenBank/DDBJ databases">
        <authorList>
            <person name="Zhang L."/>
        </authorList>
    </citation>
    <scope>NUCLEOTIDE SEQUENCE</scope>
</reference>
<dbReference type="Gramene" id="NC9G0275460.1">
    <property type="protein sequence ID" value="NC9G0275460.1:cds"/>
    <property type="gene ID" value="NC9G0275460"/>
</dbReference>
<accession>A0A5K1H460</accession>
<gene>
    <name evidence="2" type="ORF">NYM_LOCUS28216</name>
</gene>
<organism evidence="2">
    <name type="scientific">Nymphaea colorata</name>
    <name type="common">pocket water lily</name>
    <dbReference type="NCBI Taxonomy" id="210225"/>
    <lineage>
        <taxon>Eukaryota</taxon>
        <taxon>Viridiplantae</taxon>
        <taxon>Streptophyta</taxon>
        <taxon>Embryophyta</taxon>
        <taxon>Tracheophyta</taxon>
        <taxon>Spermatophyta</taxon>
        <taxon>Magnoliopsida</taxon>
        <taxon>Nymphaeales</taxon>
        <taxon>Nymphaeaceae</taxon>
        <taxon>Nymphaea</taxon>
    </lineage>
</organism>